<feature type="compositionally biased region" description="Low complexity" evidence="1">
    <location>
        <begin position="191"/>
        <end position="204"/>
    </location>
</feature>
<accession>A0ABZ1IKL6</accession>
<keyword evidence="2" id="KW-0472">Membrane</keyword>
<feature type="region of interest" description="Disordered" evidence="1">
    <location>
        <begin position="145"/>
        <end position="204"/>
    </location>
</feature>
<feature type="compositionally biased region" description="Low complexity" evidence="1">
    <location>
        <begin position="165"/>
        <end position="182"/>
    </location>
</feature>
<feature type="signal peptide" evidence="3">
    <location>
        <begin position="1"/>
        <end position="23"/>
    </location>
</feature>
<dbReference type="Proteomes" id="UP001330812">
    <property type="component" value="Chromosome"/>
</dbReference>
<organism evidence="4 5">
    <name type="scientific">Amycolatopsis rhabdoformis</name>
    <dbReference type="NCBI Taxonomy" id="1448059"/>
    <lineage>
        <taxon>Bacteria</taxon>
        <taxon>Bacillati</taxon>
        <taxon>Actinomycetota</taxon>
        <taxon>Actinomycetes</taxon>
        <taxon>Pseudonocardiales</taxon>
        <taxon>Pseudonocardiaceae</taxon>
        <taxon>Amycolatopsis</taxon>
    </lineage>
</organism>
<evidence type="ECO:0000256" key="2">
    <source>
        <dbReference type="SAM" id="Phobius"/>
    </source>
</evidence>
<keyword evidence="5" id="KW-1185">Reference proteome</keyword>
<proteinExistence type="predicted"/>
<keyword evidence="3" id="KW-0732">Signal</keyword>
<evidence type="ECO:0000313" key="4">
    <source>
        <dbReference type="EMBL" id="WSE35011.1"/>
    </source>
</evidence>
<feature type="chain" id="PRO_5045112821" evidence="3">
    <location>
        <begin position="24"/>
        <end position="246"/>
    </location>
</feature>
<dbReference type="RefSeq" id="WP_326837818.1">
    <property type="nucleotide sequence ID" value="NZ_CP142149.1"/>
</dbReference>
<dbReference type="EMBL" id="CP142149">
    <property type="protein sequence ID" value="WSE35011.1"/>
    <property type="molecule type" value="Genomic_DNA"/>
</dbReference>
<feature type="transmembrane region" description="Helical" evidence="2">
    <location>
        <begin position="214"/>
        <end position="238"/>
    </location>
</feature>
<keyword evidence="2" id="KW-1133">Transmembrane helix</keyword>
<evidence type="ECO:0000313" key="5">
    <source>
        <dbReference type="Proteomes" id="UP001330812"/>
    </source>
</evidence>
<sequence length="246" mass="24585">MRLRTELLLVAGGLVLLAAPAQAAPIGGLVVTPGEGQDASSIRMHTSTGCPAEADAYYASLRGKGMPAAGQVVVANTDVGLSHTSGFDVFLAQTLKDFAEDNGTTLSGTYDVTLYCIDSFSQQSKGEFTAELKFDGPVKYAALGAAKGPNRAPDTPSSAPPPSSAKPSTPAAPPRTSAGSTPVPLPGTGSSGEPPASAPAAEAVAAKADSPTTLVGAFALVAGVGLVVATVALAAWVVRRRARGIQ</sequence>
<gene>
    <name evidence="4" type="ORF">VSH64_23555</name>
</gene>
<keyword evidence="2" id="KW-0812">Transmembrane</keyword>
<evidence type="ECO:0000256" key="3">
    <source>
        <dbReference type="SAM" id="SignalP"/>
    </source>
</evidence>
<protein>
    <submittedName>
        <fullName evidence="4">Uncharacterized protein</fullName>
    </submittedName>
</protein>
<name>A0ABZ1IKL6_9PSEU</name>
<evidence type="ECO:0000256" key="1">
    <source>
        <dbReference type="SAM" id="MobiDB-lite"/>
    </source>
</evidence>
<reference evidence="4 5" key="1">
    <citation type="journal article" date="2015" name="Int. J. Syst. Evol. Microbiol.">
        <title>Amycolatopsis rhabdoformis sp. nov., an actinomycete isolated from a tropical forest soil.</title>
        <authorList>
            <person name="Souza W.R."/>
            <person name="Silva R.E."/>
            <person name="Goodfellow M."/>
            <person name="Busarakam K."/>
            <person name="Figueiro F.S."/>
            <person name="Ferreira D."/>
            <person name="Rodrigues-Filho E."/>
            <person name="Moraes L.A.B."/>
            <person name="Zucchi T.D."/>
        </authorList>
    </citation>
    <scope>NUCLEOTIDE SEQUENCE [LARGE SCALE GENOMIC DNA]</scope>
    <source>
        <strain evidence="4 5">NCIMB 14900</strain>
    </source>
</reference>